<accession>A0A0G4EZR0</accession>
<proteinExistence type="predicted"/>
<gene>
    <name evidence="1" type="ORF">Cvel_14257</name>
</gene>
<dbReference type="EMBL" id="CDMZ01000007">
    <property type="protein sequence ID" value="CEM04313.1"/>
    <property type="molecule type" value="Genomic_DNA"/>
</dbReference>
<dbReference type="AlphaFoldDB" id="A0A0G4EZR0"/>
<reference evidence="1" key="1">
    <citation type="submission" date="2014-11" db="EMBL/GenBank/DDBJ databases">
        <authorList>
            <person name="Otto D Thomas"/>
            <person name="Naeem Raeece"/>
        </authorList>
    </citation>
    <scope>NUCLEOTIDE SEQUENCE</scope>
</reference>
<sequence length="186" mass="20739">MKPDSAGPAAETSTSEIANSNFQSVIPVGHSALSKLAAHSLKQEPQVGGCEERGRDPSARHKLLYRSRCLHRQEKEDMLTFLEFHERSSSLPRTGVQTVTDDTRRSHAVDYDFDMHSAPKSLNGFDCIAHTTFPRRPRFQVDLNHPYHSSSHSLTPLACFDSKCQERQPQLNGKQGRAGLVFSSHA</sequence>
<evidence type="ECO:0000313" key="1">
    <source>
        <dbReference type="EMBL" id="CEM04313.1"/>
    </source>
</evidence>
<organism evidence="1">
    <name type="scientific">Chromera velia CCMP2878</name>
    <dbReference type="NCBI Taxonomy" id="1169474"/>
    <lineage>
        <taxon>Eukaryota</taxon>
        <taxon>Sar</taxon>
        <taxon>Alveolata</taxon>
        <taxon>Colpodellida</taxon>
        <taxon>Chromeraceae</taxon>
        <taxon>Chromera</taxon>
    </lineage>
</organism>
<name>A0A0G4EZR0_9ALVE</name>
<dbReference type="VEuPathDB" id="CryptoDB:Cvel_14257"/>
<protein>
    <submittedName>
        <fullName evidence="1">Uncharacterized protein</fullName>
    </submittedName>
</protein>